<dbReference type="PANTHER" id="PTHR34986:SF1">
    <property type="entry name" value="PROTEIN YIAL"/>
    <property type="match status" value="1"/>
</dbReference>
<dbReference type="InterPro" id="IPR004375">
    <property type="entry name" value="NanQ/TabA/YiaL"/>
</dbReference>
<dbReference type="SUPFAM" id="SSF51197">
    <property type="entry name" value="Clavaminate synthase-like"/>
    <property type="match status" value="1"/>
</dbReference>
<reference evidence="1 2" key="1">
    <citation type="submission" date="2014-02" db="EMBL/GenBank/DDBJ databases">
        <title>Genome sequence of Mycoplasma capricolum subsp. capricolum strain 14232.</title>
        <authorList>
            <person name="Sirand-Pugnet P."/>
            <person name="Breton M."/>
            <person name="Dordet-Frisoni E."/>
            <person name="Baranowski E."/>
            <person name="Barre A."/>
            <person name="Couture C."/>
            <person name="Dupuy V."/>
            <person name="Gaurivaud P."/>
            <person name="Jacob D."/>
            <person name="Lemaitre C."/>
            <person name="Manso-Silvan L."/>
            <person name="Nikolski M."/>
            <person name="Nouvel L.-X."/>
            <person name="Poumarat F."/>
            <person name="Tardy F."/>
            <person name="Thebault P."/>
            <person name="Theil S."/>
            <person name="Citti C."/>
            <person name="Thiaucourt F."/>
            <person name="Blanchard A."/>
        </authorList>
    </citation>
    <scope>NUCLEOTIDE SEQUENCE [LARGE SCALE GENOMIC DNA]</scope>
    <source>
        <strain evidence="1 2">14232</strain>
    </source>
</reference>
<dbReference type="Gene3D" id="2.60.120.370">
    <property type="entry name" value="YhcH/YjgK/YiaL"/>
    <property type="match status" value="1"/>
</dbReference>
<evidence type="ECO:0000313" key="2">
    <source>
        <dbReference type="Proteomes" id="UP000028533"/>
    </source>
</evidence>
<proteinExistence type="predicted"/>
<dbReference type="RefSeq" id="WP_011387292.1">
    <property type="nucleotide sequence ID" value="NZ_JFDO01000016.1"/>
</dbReference>
<dbReference type="EMBL" id="JFDO01000016">
    <property type="protein sequence ID" value="KEZ19086.1"/>
    <property type="molecule type" value="Genomic_DNA"/>
</dbReference>
<dbReference type="AlphaFoldDB" id="A0A084EM94"/>
<dbReference type="InterPro" id="IPR037012">
    <property type="entry name" value="NanQ/TabA/YiaL_sf"/>
</dbReference>
<dbReference type="PANTHER" id="PTHR34986">
    <property type="entry name" value="EVOLVED BETA-GALACTOSIDASE SUBUNIT BETA"/>
    <property type="match status" value="1"/>
</dbReference>
<protein>
    <recommendedName>
        <fullName evidence="3">YhcH/YjgK/YiaL family protein</fullName>
    </recommendedName>
</protein>
<accession>A0A084EM94</accession>
<organism evidence="1 2">
    <name type="scientific">Mycoplasma capricolum subsp. capricolum 14232</name>
    <dbReference type="NCBI Taxonomy" id="1188238"/>
    <lineage>
        <taxon>Bacteria</taxon>
        <taxon>Bacillati</taxon>
        <taxon>Mycoplasmatota</taxon>
        <taxon>Mollicutes</taxon>
        <taxon>Mycoplasmataceae</taxon>
        <taxon>Mycoplasma</taxon>
    </lineage>
</organism>
<dbReference type="GeneID" id="23778627"/>
<dbReference type="Proteomes" id="UP000028533">
    <property type="component" value="Unassembled WGS sequence"/>
</dbReference>
<evidence type="ECO:0008006" key="3">
    <source>
        <dbReference type="Google" id="ProtNLM"/>
    </source>
</evidence>
<dbReference type="NCBIfam" id="TIGR00022">
    <property type="entry name" value="YhcH/YjgK/YiaL family protein"/>
    <property type="match status" value="1"/>
</dbReference>
<dbReference type="GO" id="GO:0005829">
    <property type="term" value="C:cytosol"/>
    <property type="evidence" value="ECO:0007669"/>
    <property type="project" value="TreeGrafter"/>
</dbReference>
<gene>
    <name evidence="1" type="ORF">MCAPa_4020</name>
</gene>
<name>A0A084EM94_MYCCA</name>
<dbReference type="Pfam" id="PF04074">
    <property type="entry name" value="DUF386"/>
    <property type="match status" value="1"/>
</dbReference>
<comment type="caution">
    <text evidence="1">The sequence shown here is derived from an EMBL/GenBank/DDBJ whole genome shotgun (WGS) entry which is preliminary data.</text>
</comment>
<sequence length="149" mass="17640">MIYDKISNLNRYLNIHKNIDLAIKFIQEHDLKSLKDGINVINDKLFYNKFTTKTLDINDAIFESHDKYLDLHIIISGDEYIGHEFVSDLKEQVLYNQKDDVYLYKTKTTKTIYQNDQSFSLFFSTDAHSPKIKANFNQITKIVFKILYD</sequence>
<evidence type="ECO:0000313" key="1">
    <source>
        <dbReference type="EMBL" id="KEZ19086.1"/>
    </source>
</evidence>